<proteinExistence type="predicted"/>
<keyword evidence="4" id="KW-1185">Reference proteome</keyword>
<dbReference type="InterPro" id="IPR011836">
    <property type="entry name" value="YhdP"/>
</dbReference>
<feature type="transmembrane region" description="Helical" evidence="1">
    <location>
        <begin position="42"/>
        <end position="65"/>
    </location>
</feature>
<keyword evidence="1" id="KW-0472">Membrane</keyword>
<evidence type="ECO:0000256" key="1">
    <source>
        <dbReference type="SAM" id="Phobius"/>
    </source>
</evidence>
<dbReference type="RefSeq" id="WP_186903528.1">
    <property type="nucleotide sequence ID" value="NZ_JACOGD010000004.1"/>
</dbReference>
<dbReference type="NCBIfam" id="TIGR02099">
    <property type="entry name" value="YhdP family protein"/>
    <property type="match status" value="1"/>
</dbReference>
<name>A0ABR7A4N9_9BURK</name>
<accession>A0ABR7A4N9</accession>
<sequence length="1396" mass="153007">MTKEAASPAPTRRSRHLLSSLRMLVALPCRHLWRAGGRSLRVLCWGLLGLYFMFCLLVLVLRYVLLPQVSNYQTEVETALAASIGRPVKIASLEASWQGLHPQFALHQVQLFDQRGQLALALPEVRTTLSWWSLVLAELRFQRIELLAPELTVQRDVQGQLNIGGFLLDTQRKGDGKGLDWVLAQQQIRIKDGRLHWIDQTRATPAADLLGVNFDLRNHWQQHQFSLQAQMSGGLAQPMDVRGNLRHASFAKTLLNRSVWSGEIYALLSQADLPVLQAYLPMNSQLQQGKGTLRAWMQLDAGRMADLTLDVLLKDVQGKFAKDLPVLDMQEIRGRITASEKISFAKKYLPSVFGPAGHTLALTDFSMTARDGLRLPPTSIKESFTPGSDGQPERVELSSPMLDLQTLVQFAEHLPLPAGQRQMLTDFAPKGVLKNLHAQWSGSYPEIVSYQVQGQFENLSLRAQVARAAQAARGKRPATAAVPAIPGFDNLSGSIEANEKNGKLVLDSKALALHTASYFVDPSLYFDRLFVHANWKIASDDQLTVQLQKFDAAQGNMRASFSGRHSVSLRPDRDNPAGNLDLSGRIDRFDLKTIDKYIPASAPQDLRHWLTHALLDGYADEVKLKVKGDLSHFPFAANDSRAAQAGEFRVKGSLSGAKLDFTAGELREGSKQALWPVIDQIRGSFVFERARMEISGDTAKTLGVDLKKVKAIIPDLMTHGAVLQIDGIASGPLQQMLGYVAASPVQTWLGHFLDETKASGSSSLNLKLQLPLQHLIDAKVNGILQFQNNDVSLQPGIPQVSAANGKLEFNETGLTIPALKAMALGGPVVISGGSQKDNTIRIRLDGTASAQGLIAYLPPEHRRIMDGRLSGSSRYTAAVSVKKQLPEIVVESSLQGMALHFPEPLRKAATEILPLKVELTPLASNENIQFRDELKLQLGALVQARFQRQKQRDSDKGWRVVRGGIGVGQSAPESEQGMAWQIQLPQLNVDEWSQWLDSMSAKANGAVSLPDTGLESYFYPASVQLRATRLQLMGKQFDDMQLSLNQQKGNWKASMKSSQVAGTLSWNEAALAQANSNITGRFDYLKIPASAAREVTELLDGKKTQTQLPGLDIVVDQFELVNKKMGRLELQASNQLVNGRSEWQLRKINLKNPDAELKATGKWLQQADAGQTQLEYALEIQNAGQLLNRLGFANVLQGGKGKIEGNLRWTGLPFAMDLPSMTGKIQLDLAAGQFLKVDPGAAKLLGVLSMQSLPRRLTLDFRDVFSEGFAFDGINGNAVIEKGLAHTENLKMRGLNATVLMAGKADLVHETQDLHVVVIPVVNAGAASVVYGLAVNPVIGLGTFLAQLFLREPLAKAFTFEYGVTGSWTEPVVKKLEGGLSNSASSAETSKTGRRE</sequence>
<organism evidence="3 4">
    <name type="scientific">Undibacterium curvum</name>
    <dbReference type="NCBI Taxonomy" id="2762294"/>
    <lineage>
        <taxon>Bacteria</taxon>
        <taxon>Pseudomonadati</taxon>
        <taxon>Pseudomonadota</taxon>
        <taxon>Betaproteobacteria</taxon>
        <taxon>Burkholderiales</taxon>
        <taxon>Oxalobacteraceae</taxon>
        <taxon>Undibacterium</taxon>
    </lineage>
</organism>
<protein>
    <submittedName>
        <fullName evidence="3">TIGR02099 family protein</fullName>
    </submittedName>
</protein>
<keyword evidence="1" id="KW-1133">Transmembrane helix</keyword>
<evidence type="ECO:0000313" key="4">
    <source>
        <dbReference type="Proteomes" id="UP000654304"/>
    </source>
</evidence>
<feature type="domain" description="YhdP central" evidence="2">
    <location>
        <begin position="41"/>
        <end position="1373"/>
    </location>
</feature>
<dbReference type="EMBL" id="JACOGD010000004">
    <property type="protein sequence ID" value="MBC3931807.1"/>
    <property type="molecule type" value="Genomic_DNA"/>
</dbReference>
<dbReference type="Pfam" id="PF13116">
    <property type="entry name" value="YhdP"/>
    <property type="match status" value="1"/>
</dbReference>
<dbReference type="InterPro" id="IPR025263">
    <property type="entry name" value="YhdP_central"/>
</dbReference>
<dbReference type="Proteomes" id="UP000654304">
    <property type="component" value="Unassembled WGS sequence"/>
</dbReference>
<evidence type="ECO:0000259" key="2">
    <source>
        <dbReference type="Pfam" id="PF13116"/>
    </source>
</evidence>
<comment type="caution">
    <text evidence="3">The sequence shown here is derived from an EMBL/GenBank/DDBJ whole genome shotgun (WGS) entry which is preliminary data.</text>
</comment>
<dbReference type="PANTHER" id="PTHR38690">
    <property type="entry name" value="PROTEASE-RELATED"/>
    <property type="match status" value="1"/>
</dbReference>
<gene>
    <name evidence="3" type="ORF">H8K43_09010</name>
</gene>
<keyword evidence="1" id="KW-0812">Transmembrane</keyword>
<reference evidence="3 4" key="1">
    <citation type="submission" date="2020-08" db="EMBL/GenBank/DDBJ databases">
        <title>Novel species isolated from subtropical streams in China.</title>
        <authorList>
            <person name="Lu H."/>
        </authorList>
    </citation>
    <scope>NUCLEOTIDE SEQUENCE [LARGE SCALE GENOMIC DNA]</scope>
    <source>
        <strain evidence="3 4">CY22W</strain>
    </source>
</reference>
<dbReference type="PANTHER" id="PTHR38690:SF1">
    <property type="entry name" value="PROTEASE"/>
    <property type="match status" value="1"/>
</dbReference>
<evidence type="ECO:0000313" key="3">
    <source>
        <dbReference type="EMBL" id="MBC3931807.1"/>
    </source>
</evidence>